<accession>A0A9X3D1E8</accession>
<organism evidence="3 4">
    <name type="scientific">Gordonia aquimaris</name>
    <dbReference type="NCBI Taxonomy" id="2984863"/>
    <lineage>
        <taxon>Bacteria</taxon>
        <taxon>Bacillati</taxon>
        <taxon>Actinomycetota</taxon>
        <taxon>Actinomycetes</taxon>
        <taxon>Mycobacteriales</taxon>
        <taxon>Gordoniaceae</taxon>
        <taxon>Gordonia</taxon>
    </lineage>
</organism>
<feature type="transmembrane region" description="Helical" evidence="1">
    <location>
        <begin position="155"/>
        <end position="178"/>
    </location>
</feature>
<dbReference type="InterPro" id="IPR015943">
    <property type="entry name" value="WD40/YVTN_repeat-like_dom_sf"/>
</dbReference>
<keyword evidence="4" id="KW-1185">Reference proteome</keyword>
<comment type="caution">
    <text evidence="3">The sequence shown here is derived from an EMBL/GenBank/DDBJ whole genome shotgun (WGS) entry which is preliminary data.</text>
</comment>
<evidence type="ECO:0000256" key="1">
    <source>
        <dbReference type="SAM" id="Phobius"/>
    </source>
</evidence>
<dbReference type="SUPFAM" id="SSF50998">
    <property type="entry name" value="Quinoprotein alcohol dehydrogenase-like"/>
    <property type="match status" value="1"/>
</dbReference>
<dbReference type="AlphaFoldDB" id="A0A9X3D1E8"/>
<feature type="transmembrane region" description="Helical" evidence="1">
    <location>
        <begin position="12"/>
        <end position="33"/>
    </location>
</feature>
<feature type="transmembrane region" description="Helical" evidence="1">
    <location>
        <begin position="82"/>
        <end position="100"/>
    </location>
</feature>
<dbReference type="Pfam" id="PF13360">
    <property type="entry name" value="PQQ_2"/>
    <property type="match status" value="1"/>
</dbReference>
<evidence type="ECO:0000313" key="4">
    <source>
        <dbReference type="Proteomes" id="UP001143347"/>
    </source>
</evidence>
<dbReference type="InterPro" id="IPR002372">
    <property type="entry name" value="PQQ_rpt_dom"/>
</dbReference>
<sequence length="577" mass="60702">MRRTVSDAVWRGIWVACAAGLAIGAVLIALYAFVSRRPDRLIGGDLTSATTFLGASLALVCVVALIIATVGLLMIRGREMAVPAALLLFACAGVTAWVYLADVTDAARSALSVPGAGPVISIAQLSWLVLACSALALLAGSVLPQPESGVRGAPFVLVAACVIVTVIVPIAVGGAAVARASDETSVQAVPIPAVPTTVGSQVAYRLESADPMQVIPAGPGFVTNDGDRVTAYDGGTGARRWTTSADVRDNCSSNGVRSTGTTPTSVVLIGCTEYFEDDVTYSYITGVDAMTGEHLWTNAENWTVRARAVTTGAAVAVLRNPYGDTEIGSLDARTGAILWSRSAPSCFDPVGMATADHSVVVVESCQERGRVAVHVFEATTGNERRVRLAVSPDLVAAQRLHAEIFAVNDDSVAIQMWPDDEYSRESAVIVNAANATYRSHPGDVSAPSTSDLQDDRYPGPLTQLVDSSYPDYVELLMMPGGQTRRISDVRMTVIDDDVADDQLWAEIGDQVATAASFDENYELVVVSGDTIVERRSSPCGDETAGGITAVPGSVVLVCYPGRRDEPRRRGVEILGLR</sequence>
<keyword evidence="1" id="KW-0472">Membrane</keyword>
<dbReference type="Gene3D" id="2.130.10.10">
    <property type="entry name" value="YVTN repeat-like/Quinoprotein amine dehydrogenase"/>
    <property type="match status" value="1"/>
</dbReference>
<feature type="transmembrane region" description="Helical" evidence="1">
    <location>
        <begin position="120"/>
        <end position="143"/>
    </location>
</feature>
<feature type="domain" description="Pyrrolo-quinoline quinone repeat" evidence="2">
    <location>
        <begin position="283"/>
        <end position="388"/>
    </location>
</feature>
<dbReference type="EMBL" id="JAPKFM010000003">
    <property type="protein sequence ID" value="MCX2963249.1"/>
    <property type="molecule type" value="Genomic_DNA"/>
</dbReference>
<dbReference type="InterPro" id="IPR011047">
    <property type="entry name" value="Quinoprotein_ADH-like_sf"/>
</dbReference>
<keyword evidence="1" id="KW-1133">Transmembrane helix</keyword>
<feature type="transmembrane region" description="Helical" evidence="1">
    <location>
        <begin position="53"/>
        <end position="75"/>
    </location>
</feature>
<dbReference type="Proteomes" id="UP001143347">
    <property type="component" value="Unassembled WGS sequence"/>
</dbReference>
<evidence type="ECO:0000259" key="2">
    <source>
        <dbReference type="Pfam" id="PF13360"/>
    </source>
</evidence>
<protein>
    <submittedName>
        <fullName evidence="3">PQQ-binding-like beta-propeller repeat protein</fullName>
    </submittedName>
</protein>
<reference evidence="3" key="1">
    <citation type="submission" date="2022-10" db="EMBL/GenBank/DDBJ databases">
        <title>WGS of marine actinomycetes from Thailand.</title>
        <authorList>
            <person name="Thawai C."/>
        </authorList>
    </citation>
    <scope>NUCLEOTIDE SEQUENCE</scope>
    <source>
        <strain evidence="3">SW21</strain>
    </source>
</reference>
<proteinExistence type="predicted"/>
<name>A0A9X3D1E8_9ACTN</name>
<keyword evidence="1" id="KW-0812">Transmembrane</keyword>
<gene>
    <name evidence="3" type="ORF">OSB52_03990</name>
</gene>
<dbReference type="RefSeq" id="WP_266060301.1">
    <property type="nucleotide sequence ID" value="NZ_JAPKFM010000003.1"/>
</dbReference>
<evidence type="ECO:0000313" key="3">
    <source>
        <dbReference type="EMBL" id="MCX2963249.1"/>
    </source>
</evidence>